<dbReference type="AlphaFoldDB" id="A0AAD4PGH4"/>
<feature type="non-terminal residue" evidence="2">
    <location>
        <position position="1"/>
    </location>
</feature>
<feature type="domain" description="DUF4806" evidence="1">
    <location>
        <begin position="9"/>
        <end position="50"/>
    </location>
</feature>
<protein>
    <recommendedName>
        <fullName evidence="1">DUF4806 domain-containing protein</fullName>
    </recommendedName>
</protein>
<feature type="non-terminal residue" evidence="2">
    <location>
        <position position="55"/>
    </location>
</feature>
<name>A0AAD4PGH4_9MUSC</name>
<reference evidence="2" key="1">
    <citation type="journal article" date="2021" name="Mol. Ecol. Resour.">
        <title>Phylogenomic analyses of the genus Drosophila reveals genomic signals of climate adaptation.</title>
        <authorList>
            <person name="Li F."/>
            <person name="Rane R.V."/>
            <person name="Luria V."/>
            <person name="Xiong Z."/>
            <person name="Chen J."/>
            <person name="Li Z."/>
            <person name="Catullo R.A."/>
            <person name="Griffin P.C."/>
            <person name="Schiffer M."/>
            <person name="Pearce S."/>
            <person name="Lee S.F."/>
            <person name="McElroy K."/>
            <person name="Stocker A."/>
            <person name="Shirriffs J."/>
            <person name="Cockerell F."/>
            <person name="Coppin C."/>
            <person name="Sgro C.M."/>
            <person name="Karger A."/>
            <person name="Cain J.W."/>
            <person name="Weber J.A."/>
            <person name="Santpere G."/>
            <person name="Kirschner M.W."/>
            <person name="Hoffmann A.A."/>
            <person name="Oakeshott J.G."/>
            <person name="Zhang G."/>
        </authorList>
    </citation>
    <scope>NUCLEOTIDE SEQUENCE</scope>
    <source>
        <strain evidence="2">BGI-SZ-2011g</strain>
    </source>
</reference>
<comment type="caution">
    <text evidence="2">The sequence shown here is derived from an EMBL/GenBank/DDBJ whole genome shotgun (WGS) entry which is preliminary data.</text>
</comment>
<dbReference type="Pfam" id="PF16064">
    <property type="entry name" value="DUF4806"/>
    <property type="match status" value="1"/>
</dbReference>
<proteinExistence type="predicted"/>
<dbReference type="InterPro" id="IPR032071">
    <property type="entry name" value="DUF4806"/>
</dbReference>
<sequence length="55" mass="6664">LFERMLMPEGVVKNIDKVISRELIFNFNFHGTSNKKPFDKYIHLNQLMYGVYKLW</sequence>
<dbReference type="Proteomes" id="UP001200034">
    <property type="component" value="Unassembled WGS sequence"/>
</dbReference>
<accession>A0AAD4PGH4</accession>
<evidence type="ECO:0000313" key="3">
    <source>
        <dbReference type="Proteomes" id="UP001200034"/>
    </source>
</evidence>
<evidence type="ECO:0000259" key="1">
    <source>
        <dbReference type="Pfam" id="PF16064"/>
    </source>
</evidence>
<dbReference type="EMBL" id="JAJJHW010003889">
    <property type="protein sequence ID" value="KAH8354901.1"/>
    <property type="molecule type" value="Genomic_DNA"/>
</dbReference>
<evidence type="ECO:0000313" key="2">
    <source>
        <dbReference type="EMBL" id="KAH8354901.1"/>
    </source>
</evidence>
<organism evidence="2 3">
    <name type="scientific">Drosophila rubida</name>
    <dbReference type="NCBI Taxonomy" id="30044"/>
    <lineage>
        <taxon>Eukaryota</taxon>
        <taxon>Metazoa</taxon>
        <taxon>Ecdysozoa</taxon>
        <taxon>Arthropoda</taxon>
        <taxon>Hexapoda</taxon>
        <taxon>Insecta</taxon>
        <taxon>Pterygota</taxon>
        <taxon>Neoptera</taxon>
        <taxon>Endopterygota</taxon>
        <taxon>Diptera</taxon>
        <taxon>Brachycera</taxon>
        <taxon>Muscomorpha</taxon>
        <taxon>Ephydroidea</taxon>
        <taxon>Drosophilidae</taxon>
        <taxon>Drosophila</taxon>
    </lineage>
</organism>
<keyword evidence="3" id="KW-1185">Reference proteome</keyword>
<gene>
    <name evidence="2" type="ORF">KR093_000751</name>
</gene>